<feature type="region of interest" description="Disordered" evidence="1">
    <location>
        <begin position="25"/>
        <end position="46"/>
    </location>
</feature>
<evidence type="ECO:0000313" key="2">
    <source>
        <dbReference type="EMBL" id="OUJ18426.1"/>
    </source>
</evidence>
<dbReference type="Proteomes" id="UP000195137">
    <property type="component" value="Unassembled WGS sequence"/>
</dbReference>
<evidence type="ECO:0000256" key="1">
    <source>
        <dbReference type="SAM" id="MobiDB-lite"/>
    </source>
</evidence>
<accession>A0A1Y3GGC9</accession>
<dbReference type="AlphaFoldDB" id="A0A1Y3GGC9"/>
<comment type="caution">
    <text evidence="2">The sequence shown here is derived from an EMBL/GenBank/DDBJ whole genome shotgun (WGS) entry which is preliminary data.</text>
</comment>
<protein>
    <submittedName>
        <fullName evidence="2">Uncharacterized protein</fullName>
    </submittedName>
</protein>
<evidence type="ECO:0000313" key="3">
    <source>
        <dbReference type="Proteomes" id="UP000195137"/>
    </source>
</evidence>
<reference evidence="2 3" key="1">
    <citation type="submission" date="2016-12" db="EMBL/GenBank/DDBJ databases">
        <title>Discovery of methanogenic haloarchaea.</title>
        <authorList>
            <person name="Sorokin D.Y."/>
            <person name="Makarova K.S."/>
            <person name="Abbas B."/>
            <person name="Ferrer M."/>
            <person name="Golyshin P.N."/>
        </authorList>
    </citation>
    <scope>NUCLEOTIDE SEQUENCE [LARGE SCALE GENOMIC DNA]</scope>
    <source>
        <strain evidence="2">AMET1</strain>
    </source>
</reference>
<dbReference type="EMBL" id="MRZU01000004">
    <property type="protein sequence ID" value="OUJ18426.1"/>
    <property type="molecule type" value="Genomic_DNA"/>
</dbReference>
<proteinExistence type="predicted"/>
<name>A0A1Y3GGC9_9EURY</name>
<sequence>MAIRPNNLQNKQNPEKCLKNLENYMKNNQIPKQQRKKIAKQLTKNL</sequence>
<organism evidence="2 3">
    <name type="scientific">Methanonatronarchaeum thermophilum</name>
    <dbReference type="NCBI Taxonomy" id="1927129"/>
    <lineage>
        <taxon>Archaea</taxon>
        <taxon>Methanobacteriati</taxon>
        <taxon>Methanobacteriota</taxon>
        <taxon>Methanonatronarchaeia</taxon>
        <taxon>Methanonatronarchaeales</taxon>
        <taxon>Methanonatronarchaeaceae</taxon>
        <taxon>Methanonatronarchaeum</taxon>
    </lineage>
</organism>
<gene>
    <name evidence="2" type="ORF">AMET1_1342</name>
</gene>
<keyword evidence="3" id="KW-1185">Reference proteome</keyword>